<protein>
    <submittedName>
        <fullName evidence="7">ABC transporter ATP-binding protein</fullName>
    </submittedName>
</protein>
<gene>
    <name evidence="7" type="ORF">I5731_13215</name>
</gene>
<dbReference type="SUPFAM" id="SSF52540">
    <property type="entry name" value="P-loop containing nucleoside triphosphate hydrolases"/>
    <property type="match status" value="1"/>
</dbReference>
<reference evidence="7" key="1">
    <citation type="submission" date="2020-12" db="EMBL/GenBank/DDBJ databases">
        <title>Methylobrevis albus sp. nov., isolated from fresh water lack sediment.</title>
        <authorList>
            <person name="Zou Q."/>
        </authorList>
    </citation>
    <scope>NUCLEOTIDE SEQUENCE</scope>
    <source>
        <strain evidence="7">L22</strain>
    </source>
</reference>
<dbReference type="Pfam" id="PF00005">
    <property type="entry name" value="ABC_tran"/>
    <property type="match status" value="1"/>
</dbReference>
<dbReference type="InterPro" id="IPR027417">
    <property type="entry name" value="P-loop_NTPase"/>
</dbReference>
<dbReference type="PANTHER" id="PTHR43820:SF4">
    <property type="entry name" value="HIGH-AFFINITY BRANCHED-CHAIN AMINO ACID TRANSPORT ATP-BINDING PROTEIN LIVF"/>
    <property type="match status" value="1"/>
</dbReference>
<evidence type="ECO:0000313" key="8">
    <source>
        <dbReference type="Proteomes" id="UP000631694"/>
    </source>
</evidence>
<dbReference type="Proteomes" id="UP000631694">
    <property type="component" value="Unassembled WGS sequence"/>
</dbReference>
<evidence type="ECO:0000256" key="4">
    <source>
        <dbReference type="ARBA" id="ARBA00022840"/>
    </source>
</evidence>
<dbReference type="GO" id="GO:0015807">
    <property type="term" value="P:L-amino acid transport"/>
    <property type="evidence" value="ECO:0007669"/>
    <property type="project" value="TreeGrafter"/>
</dbReference>
<dbReference type="CDD" id="cd03224">
    <property type="entry name" value="ABC_TM1139_LivF_branched"/>
    <property type="match status" value="1"/>
</dbReference>
<sequence length="238" mass="25484">MRTLDVRDLTVAYGAISAVRSASFTAAAGKITAVVGANGAGKTTVLNAISGLRDVRAGRIDMDGQDIGALPPHERVRAGIAQVPEGRRLFGRMTVAENLEIGAFVRQDRAKVRQDIERILVLFPRLKERYRQLAGTLSGGEQQMVAMGRAMMADPSVLLLDEPTMGLAPQIVDLVLEAVQAINAQGVTVLLVEQNAYRALEIADQAFVLETGEVTLSGSGEELLSHPRVRSAYLGHDA</sequence>
<dbReference type="GO" id="GO:0015658">
    <property type="term" value="F:branched-chain amino acid transmembrane transporter activity"/>
    <property type="evidence" value="ECO:0007669"/>
    <property type="project" value="TreeGrafter"/>
</dbReference>
<name>A0A931I3J6_9HYPH</name>
<comment type="caution">
    <text evidence="7">The sequence shown here is derived from an EMBL/GenBank/DDBJ whole genome shotgun (WGS) entry which is preliminary data.</text>
</comment>
<evidence type="ECO:0000256" key="2">
    <source>
        <dbReference type="ARBA" id="ARBA00022448"/>
    </source>
</evidence>
<dbReference type="PANTHER" id="PTHR43820">
    <property type="entry name" value="HIGH-AFFINITY BRANCHED-CHAIN AMINO ACID TRANSPORT ATP-BINDING PROTEIN LIVF"/>
    <property type="match status" value="1"/>
</dbReference>
<dbReference type="SMART" id="SM00382">
    <property type="entry name" value="AAA"/>
    <property type="match status" value="1"/>
</dbReference>
<dbReference type="InterPro" id="IPR003593">
    <property type="entry name" value="AAA+_ATPase"/>
</dbReference>
<dbReference type="Gene3D" id="3.40.50.300">
    <property type="entry name" value="P-loop containing nucleotide triphosphate hydrolases"/>
    <property type="match status" value="1"/>
</dbReference>
<evidence type="ECO:0000313" key="7">
    <source>
        <dbReference type="EMBL" id="MBH0238789.1"/>
    </source>
</evidence>
<comment type="similarity">
    <text evidence="1">Belongs to the ABC transporter superfamily.</text>
</comment>
<evidence type="ECO:0000259" key="6">
    <source>
        <dbReference type="PROSITE" id="PS50893"/>
    </source>
</evidence>
<keyword evidence="5" id="KW-0029">Amino-acid transport</keyword>
<dbReference type="EMBL" id="JADZLT010000051">
    <property type="protein sequence ID" value="MBH0238789.1"/>
    <property type="molecule type" value="Genomic_DNA"/>
</dbReference>
<keyword evidence="3" id="KW-0547">Nucleotide-binding</keyword>
<proteinExistence type="inferred from homology"/>
<dbReference type="PROSITE" id="PS50893">
    <property type="entry name" value="ABC_TRANSPORTER_2"/>
    <property type="match status" value="1"/>
</dbReference>
<feature type="domain" description="ABC transporter" evidence="6">
    <location>
        <begin position="4"/>
        <end position="236"/>
    </location>
</feature>
<keyword evidence="4 7" id="KW-0067">ATP-binding</keyword>
<accession>A0A931I3J6</accession>
<evidence type="ECO:0000256" key="3">
    <source>
        <dbReference type="ARBA" id="ARBA00022741"/>
    </source>
</evidence>
<dbReference type="AlphaFoldDB" id="A0A931I3J6"/>
<dbReference type="RefSeq" id="WP_197311872.1">
    <property type="nucleotide sequence ID" value="NZ_JADZLT010000051.1"/>
</dbReference>
<evidence type="ECO:0000256" key="1">
    <source>
        <dbReference type="ARBA" id="ARBA00005417"/>
    </source>
</evidence>
<evidence type="ECO:0000256" key="5">
    <source>
        <dbReference type="ARBA" id="ARBA00022970"/>
    </source>
</evidence>
<dbReference type="InterPro" id="IPR003439">
    <property type="entry name" value="ABC_transporter-like_ATP-bd"/>
</dbReference>
<dbReference type="InterPro" id="IPR017871">
    <property type="entry name" value="ABC_transporter-like_CS"/>
</dbReference>
<keyword evidence="2" id="KW-0813">Transport</keyword>
<dbReference type="InterPro" id="IPR052156">
    <property type="entry name" value="BCAA_Transport_ATP-bd_LivF"/>
</dbReference>
<dbReference type="GO" id="GO:0005524">
    <property type="term" value="F:ATP binding"/>
    <property type="evidence" value="ECO:0007669"/>
    <property type="project" value="UniProtKB-KW"/>
</dbReference>
<organism evidence="7 8">
    <name type="scientific">Methylobrevis albus</name>
    <dbReference type="NCBI Taxonomy" id="2793297"/>
    <lineage>
        <taxon>Bacteria</taxon>
        <taxon>Pseudomonadati</taxon>
        <taxon>Pseudomonadota</taxon>
        <taxon>Alphaproteobacteria</taxon>
        <taxon>Hyphomicrobiales</taxon>
        <taxon>Pleomorphomonadaceae</taxon>
        <taxon>Methylobrevis</taxon>
    </lineage>
</organism>
<keyword evidence="8" id="KW-1185">Reference proteome</keyword>
<dbReference type="GO" id="GO:0016887">
    <property type="term" value="F:ATP hydrolysis activity"/>
    <property type="evidence" value="ECO:0007669"/>
    <property type="project" value="InterPro"/>
</dbReference>
<dbReference type="PROSITE" id="PS00211">
    <property type="entry name" value="ABC_TRANSPORTER_1"/>
    <property type="match status" value="1"/>
</dbReference>